<keyword evidence="5 7" id="KW-1133">Transmembrane helix</keyword>
<evidence type="ECO:0000313" key="8">
    <source>
        <dbReference type="EMBL" id="AAW77806.1"/>
    </source>
</evidence>
<reference evidence="8 9" key="1">
    <citation type="journal article" date="2005" name="Nucleic Acids Res.">
        <title>The genome sequence of Xanthomonas oryzae pathovar oryzae KACC10331, the bacterial blight pathogen of rice.</title>
        <authorList>
            <person name="Lee B.M."/>
            <person name="Park Y.J."/>
            <person name="Park D.S."/>
            <person name="Kang H.W."/>
            <person name="Kim J.G."/>
            <person name="Song E.S."/>
            <person name="Park I.C."/>
            <person name="Yoon U.H."/>
            <person name="Hahn J.H."/>
            <person name="Koo B.S."/>
            <person name="Lee G.B."/>
            <person name="Kim H."/>
            <person name="Park H.S."/>
            <person name="Yoon K.O."/>
            <person name="Kim J.H."/>
            <person name="Jung C.H."/>
            <person name="Koh N.H."/>
            <person name="Seo J.S."/>
            <person name="Go S.J."/>
        </authorList>
    </citation>
    <scope>NUCLEOTIDE SEQUENCE [LARGE SCALE GENOMIC DNA]</scope>
    <source>
        <strain evidence="9">KACC10331 / KXO85</strain>
    </source>
</reference>
<feature type="transmembrane region" description="Helical" evidence="7">
    <location>
        <begin position="75"/>
        <end position="97"/>
    </location>
</feature>
<dbReference type="InterPro" id="IPR007341">
    <property type="entry name" value="Transgly_assoc"/>
</dbReference>
<evidence type="ECO:0000256" key="6">
    <source>
        <dbReference type="ARBA" id="ARBA00023136"/>
    </source>
</evidence>
<evidence type="ECO:0000256" key="5">
    <source>
        <dbReference type="ARBA" id="ARBA00022989"/>
    </source>
</evidence>
<evidence type="ECO:0000313" key="9">
    <source>
        <dbReference type="Proteomes" id="UP000006735"/>
    </source>
</evidence>
<gene>
    <name evidence="8" type="primary">mltA</name>
    <name evidence="8" type="ordered locus">XOO4552</name>
</gene>
<sequence>MRCHALCTKPNAWPSRSSRSTAASRAAASNGAHAPLPVHANREISNMGIIIWLIVGGIVGWLASIIMRRNAQQGIVLNVVVGIVGALIAGFLFGSGINQVITLWTFVWSLVGAVILLAIVNLFTRGRLR</sequence>
<evidence type="ECO:0000256" key="1">
    <source>
        <dbReference type="ARBA" id="ARBA00004651"/>
    </source>
</evidence>
<feature type="transmembrane region" description="Helical" evidence="7">
    <location>
        <begin position="103"/>
        <end position="123"/>
    </location>
</feature>
<protein>
    <submittedName>
        <fullName evidence="8">Transglycosylase associated protein</fullName>
    </submittedName>
</protein>
<evidence type="ECO:0000256" key="4">
    <source>
        <dbReference type="ARBA" id="ARBA00022692"/>
    </source>
</evidence>
<comment type="subcellular location">
    <subcellularLocation>
        <location evidence="1">Cell membrane</location>
        <topology evidence="1">Multi-pass membrane protein</topology>
    </subcellularLocation>
</comment>
<dbReference type="PANTHER" id="PTHR33884">
    <property type="entry name" value="UPF0410 PROTEIN YMGE"/>
    <property type="match status" value="1"/>
</dbReference>
<dbReference type="GO" id="GO:0005886">
    <property type="term" value="C:plasma membrane"/>
    <property type="evidence" value="ECO:0007669"/>
    <property type="project" value="UniProtKB-SubCell"/>
</dbReference>
<keyword evidence="6 7" id="KW-0472">Membrane</keyword>
<name>Q5GU17_XANOR</name>
<feature type="transmembrane region" description="Helical" evidence="7">
    <location>
        <begin position="44"/>
        <end position="63"/>
    </location>
</feature>
<dbReference type="Proteomes" id="UP000006735">
    <property type="component" value="Chromosome"/>
</dbReference>
<dbReference type="AlphaFoldDB" id="Q5GU17"/>
<keyword evidence="9" id="KW-1185">Reference proteome</keyword>
<dbReference type="HOGENOM" id="CLU_1947999_0_0_6"/>
<dbReference type="EMBL" id="AE013598">
    <property type="protein sequence ID" value="AAW77806.1"/>
    <property type="molecule type" value="Genomic_DNA"/>
</dbReference>
<dbReference type="Pfam" id="PF04226">
    <property type="entry name" value="Transgly_assoc"/>
    <property type="match status" value="1"/>
</dbReference>
<keyword evidence="4 7" id="KW-0812">Transmembrane</keyword>
<dbReference type="PANTHER" id="PTHR33884:SF3">
    <property type="entry name" value="UPF0410 PROTEIN YMGE"/>
    <property type="match status" value="1"/>
</dbReference>
<evidence type="ECO:0000256" key="2">
    <source>
        <dbReference type="ARBA" id="ARBA00011006"/>
    </source>
</evidence>
<evidence type="ECO:0000256" key="7">
    <source>
        <dbReference type="SAM" id="Phobius"/>
    </source>
</evidence>
<keyword evidence="3" id="KW-1003">Cell membrane</keyword>
<dbReference type="STRING" id="291331.XOO4552"/>
<proteinExistence type="inferred from homology"/>
<accession>Q5GU17</accession>
<evidence type="ECO:0000256" key="3">
    <source>
        <dbReference type="ARBA" id="ARBA00022475"/>
    </source>
</evidence>
<organism evidence="8 9">
    <name type="scientific">Xanthomonas oryzae pv. oryzae (strain KACC10331 / KXO85)</name>
    <dbReference type="NCBI Taxonomy" id="291331"/>
    <lineage>
        <taxon>Bacteria</taxon>
        <taxon>Pseudomonadati</taxon>
        <taxon>Pseudomonadota</taxon>
        <taxon>Gammaproteobacteria</taxon>
        <taxon>Lysobacterales</taxon>
        <taxon>Lysobacteraceae</taxon>
        <taxon>Xanthomonas</taxon>
    </lineage>
</organism>
<comment type="similarity">
    <text evidence="2">Belongs to the UPF0410 family.</text>
</comment>
<dbReference type="KEGG" id="xoo:XOO4552"/>